<name>A0A6J5E331_9BURK</name>
<keyword evidence="1" id="KW-0472">Membrane</keyword>
<sequence length="118" mass="12777">MVKYVEAIGLIGALVVYLVPSLEADAREHSNAFAITLINVFLGWTVIGWFAALRAARAPDGANHLTHIARSSRVLIARGTVDKLIAHVQGCAPFQAALVEARIAEGRRVKPRSNCTFK</sequence>
<evidence type="ECO:0000313" key="3">
    <source>
        <dbReference type="Proteomes" id="UP000494329"/>
    </source>
</evidence>
<evidence type="ECO:0008006" key="4">
    <source>
        <dbReference type="Google" id="ProtNLM"/>
    </source>
</evidence>
<organism evidence="2 3">
    <name type="scientific">Paraburkholderia solisilvae</name>
    <dbReference type="NCBI Taxonomy" id="624376"/>
    <lineage>
        <taxon>Bacteria</taxon>
        <taxon>Pseudomonadati</taxon>
        <taxon>Pseudomonadota</taxon>
        <taxon>Betaproteobacteria</taxon>
        <taxon>Burkholderiales</taxon>
        <taxon>Burkholderiaceae</taxon>
        <taxon>Paraburkholderia</taxon>
    </lineage>
</organism>
<evidence type="ECO:0000313" key="2">
    <source>
        <dbReference type="EMBL" id="CAB3760074.1"/>
    </source>
</evidence>
<dbReference type="InterPro" id="IPR016410">
    <property type="entry name" value="Phage_imm"/>
</dbReference>
<gene>
    <name evidence="2" type="ORF">LMG29739_03314</name>
</gene>
<keyword evidence="1" id="KW-0812">Transmembrane</keyword>
<dbReference type="RefSeq" id="WP_175112007.1">
    <property type="nucleotide sequence ID" value="NZ_CADIKF010000024.1"/>
</dbReference>
<keyword evidence="3" id="KW-1185">Reference proteome</keyword>
<keyword evidence="1" id="KW-1133">Transmembrane helix</keyword>
<dbReference type="Pfam" id="PF14373">
    <property type="entry name" value="Imm_superinfect"/>
    <property type="match status" value="1"/>
</dbReference>
<dbReference type="AlphaFoldDB" id="A0A6J5E331"/>
<reference evidence="2 3" key="1">
    <citation type="submission" date="2020-04" db="EMBL/GenBank/DDBJ databases">
        <authorList>
            <person name="De Canck E."/>
        </authorList>
    </citation>
    <scope>NUCLEOTIDE SEQUENCE [LARGE SCALE GENOMIC DNA]</scope>
    <source>
        <strain evidence="2 3">LMG 29739</strain>
    </source>
</reference>
<proteinExistence type="predicted"/>
<dbReference type="Proteomes" id="UP000494329">
    <property type="component" value="Unassembled WGS sequence"/>
</dbReference>
<accession>A0A6J5E331</accession>
<feature type="transmembrane region" description="Helical" evidence="1">
    <location>
        <begin position="34"/>
        <end position="53"/>
    </location>
</feature>
<dbReference type="EMBL" id="CADIKF010000024">
    <property type="protein sequence ID" value="CAB3760074.1"/>
    <property type="molecule type" value="Genomic_DNA"/>
</dbReference>
<protein>
    <recommendedName>
        <fullName evidence="4">Immunity protein</fullName>
    </recommendedName>
</protein>
<evidence type="ECO:0000256" key="1">
    <source>
        <dbReference type="SAM" id="Phobius"/>
    </source>
</evidence>